<dbReference type="OrthoDB" id="9803968at2"/>
<dbReference type="InterPro" id="IPR045851">
    <property type="entry name" value="AMP-bd_C_sf"/>
</dbReference>
<evidence type="ECO:0000256" key="4">
    <source>
        <dbReference type="ARBA" id="ARBA00022840"/>
    </source>
</evidence>
<gene>
    <name evidence="6" type="primary">menE</name>
    <name evidence="6" type="ORF">GEAM_2384</name>
</gene>
<dbReference type="InterPro" id="IPR000873">
    <property type="entry name" value="AMP-dep_synth/lig_dom"/>
</dbReference>
<proteinExistence type="predicted"/>
<dbReference type="GO" id="GO:0008756">
    <property type="term" value="F:o-succinylbenzoate-CoA ligase activity"/>
    <property type="evidence" value="ECO:0007669"/>
    <property type="project" value="UniProtKB-EC"/>
</dbReference>
<dbReference type="EC" id="6.2.1.26" evidence="6"/>
<dbReference type="PANTHER" id="PTHR43767:SF1">
    <property type="entry name" value="NONRIBOSOMAL PEPTIDE SYNTHASE PES1 (EUROFUNG)-RELATED"/>
    <property type="match status" value="1"/>
</dbReference>
<dbReference type="eggNOG" id="COG0318">
    <property type="taxonomic scope" value="Bacteria"/>
</dbReference>
<dbReference type="PROSITE" id="PS00455">
    <property type="entry name" value="AMP_BINDING"/>
    <property type="match status" value="1"/>
</dbReference>
<keyword evidence="3" id="KW-0547">Nucleotide-binding</keyword>
<keyword evidence="7" id="KW-1185">Reference proteome</keyword>
<dbReference type="Gene3D" id="3.30.300.30">
    <property type="match status" value="1"/>
</dbReference>
<evidence type="ECO:0000259" key="5">
    <source>
        <dbReference type="Pfam" id="PF00501"/>
    </source>
</evidence>
<evidence type="ECO:0000313" key="7">
    <source>
        <dbReference type="Proteomes" id="UP000028640"/>
    </source>
</evidence>
<comment type="caution">
    <text evidence="6">The sequence shown here is derived from an EMBL/GenBank/DDBJ whole genome shotgun (WGS) entry which is preliminary data.</text>
</comment>
<dbReference type="InterPro" id="IPR050237">
    <property type="entry name" value="ATP-dep_AMP-bd_enzyme"/>
</dbReference>
<accession>A0A085G945</accession>
<dbReference type="InterPro" id="IPR020845">
    <property type="entry name" value="AMP-binding_CS"/>
</dbReference>
<keyword evidence="1" id="KW-0474">Menaquinone biosynthesis</keyword>
<organism evidence="6 7">
    <name type="scientific">Ewingella americana (strain ATCC 33852 / DSM 4580 / CCUG 14506 / JCM 5911 / LMG 7869 / NCTC 12157 / CDC 1468-78)</name>
    <dbReference type="NCBI Taxonomy" id="910964"/>
    <lineage>
        <taxon>Bacteria</taxon>
        <taxon>Pseudomonadati</taxon>
        <taxon>Pseudomonadota</taxon>
        <taxon>Gammaproteobacteria</taxon>
        <taxon>Enterobacterales</taxon>
        <taxon>Yersiniaceae</taxon>
        <taxon>Ewingella</taxon>
    </lineage>
</organism>
<protein>
    <submittedName>
        <fullName evidence="6">O-succinylbenzoic acid--CoA ligase</fullName>
        <ecNumber evidence="6">6.2.1.26</ecNumber>
    </submittedName>
</protein>
<dbReference type="GeneID" id="78380720"/>
<dbReference type="CDD" id="cd17630">
    <property type="entry name" value="OSB_MenE-like"/>
    <property type="match status" value="1"/>
</dbReference>
<dbReference type="AlphaFoldDB" id="A0A085G945"/>
<sequence>MAALTTWPWQAWASETPFAIAIKSAGKAWCWRDLQQRVDSLCAGFSQQGVVEGHGVALRGKNSLNALLCYLALIQAGARLLPLNPQLPAALCDSLLPQLDIDFILDLSDEPLGTAIPALSLSYGHSIKTPDYQPQRIATLTLTSGSSGLPKAAAHSVAAHLASARGVLGLIPFNANNGWLLSLPLFHVSGQGIVWRWLTAGAQLVVAENQSLEQALQGCSHASLVPTQLWRLLNQQQLPASLTDVLLGGAEIPLELTQRAENAGVRCWCGYGMTETASTVTAKRADGSAGVGEPLAGREVMIVEDEILIRSESLAAGYWRQGKLTEFTDADGWLHTRDRGAWRGGELQVAGRLDNLFFSGGEGIQPEDIERVLAAHPCVERAFVLPMDDAEFGQRPVALIDRSAEMPFETLSQWLEDKLARFQQPVRYFDLPADIAQGGIKVSRQRLKQWLQEQTV</sequence>
<keyword evidence="4" id="KW-0067">ATP-binding</keyword>
<dbReference type="EMBL" id="JMPJ01000057">
    <property type="protein sequence ID" value="KFC80240.1"/>
    <property type="molecule type" value="Genomic_DNA"/>
</dbReference>
<name>A0A085G945_EWIA3</name>
<keyword evidence="2 6" id="KW-0436">Ligase</keyword>
<dbReference type="InterPro" id="IPR042099">
    <property type="entry name" value="ANL_N_sf"/>
</dbReference>
<dbReference type="PANTHER" id="PTHR43767">
    <property type="entry name" value="LONG-CHAIN-FATTY-ACID--COA LIGASE"/>
    <property type="match status" value="1"/>
</dbReference>
<evidence type="ECO:0000256" key="2">
    <source>
        <dbReference type="ARBA" id="ARBA00022598"/>
    </source>
</evidence>
<dbReference type="Gene3D" id="3.40.50.12780">
    <property type="entry name" value="N-terminal domain of ligase-like"/>
    <property type="match status" value="1"/>
</dbReference>
<dbReference type="NCBIfam" id="NF006539">
    <property type="entry name" value="PRK09029.1"/>
    <property type="match status" value="1"/>
</dbReference>
<feature type="domain" description="AMP-dependent synthetase/ligase" evidence="5">
    <location>
        <begin position="10"/>
        <end position="319"/>
    </location>
</feature>
<evidence type="ECO:0000256" key="3">
    <source>
        <dbReference type="ARBA" id="ARBA00022741"/>
    </source>
</evidence>
<evidence type="ECO:0000256" key="1">
    <source>
        <dbReference type="ARBA" id="ARBA00022428"/>
    </source>
</evidence>
<dbReference type="SUPFAM" id="SSF56801">
    <property type="entry name" value="Acetyl-CoA synthetase-like"/>
    <property type="match status" value="1"/>
</dbReference>
<evidence type="ECO:0000313" key="6">
    <source>
        <dbReference type="EMBL" id="KFC80240.1"/>
    </source>
</evidence>
<dbReference type="GO" id="GO:0005524">
    <property type="term" value="F:ATP binding"/>
    <property type="evidence" value="ECO:0007669"/>
    <property type="project" value="UniProtKB-KW"/>
</dbReference>
<dbReference type="STRING" id="910964.GEAM_2384"/>
<dbReference type="RefSeq" id="WP_034791734.1">
    <property type="nucleotide sequence ID" value="NZ_JMPJ01000057.1"/>
</dbReference>
<dbReference type="NCBIfam" id="TIGR01923">
    <property type="entry name" value="menE"/>
    <property type="match status" value="1"/>
</dbReference>
<dbReference type="Proteomes" id="UP000028640">
    <property type="component" value="Unassembled WGS sequence"/>
</dbReference>
<dbReference type="InterPro" id="IPR010192">
    <property type="entry name" value="MenE"/>
</dbReference>
<reference evidence="6 7" key="1">
    <citation type="submission" date="2014-05" db="EMBL/GenBank/DDBJ databases">
        <title>ATOL: Assembling a taxonomically balanced genome-scale reconstruction of the evolutionary history of the Enterobacteriaceae.</title>
        <authorList>
            <person name="Plunkett G.III."/>
            <person name="Neeno-Eckwall E.C."/>
            <person name="Glasner J.D."/>
            <person name="Perna N.T."/>
        </authorList>
    </citation>
    <scope>NUCLEOTIDE SEQUENCE [LARGE SCALE GENOMIC DNA]</scope>
    <source>
        <strain evidence="6 7">ATCC 33852</strain>
    </source>
</reference>
<dbReference type="Pfam" id="PF00501">
    <property type="entry name" value="AMP-binding"/>
    <property type="match status" value="1"/>
</dbReference>
<dbReference type="GO" id="GO:0009234">
    <property type="term" value="P:menaquinone biosynthetic process"/>
    <property type="evidence" value="ECO:0007669"/>
    <property type="project" value="UniProtKB-KW"/>
</dbReference>